<sequence>MQITVYGATGTFGRRLVAHLREREHSVIAAHRGIGVDTFAGEGVTEAAEGSDVLVDCVNLMTNNRHKALDFFSRSSRSIALAAAENPGAAMVCLSIAFKPEVAASKLLGYYQAKELQERVYRRLIPADQLLMFRSAQWFELVDTMTFTAGPVAFVPKMRVQALAADESARMMAEAIDAGERGTIEVAGPEVSDFPTIAGRIAAADADSAVSVGAGPSGGSRARGIPKIVSVPIPGPMSGNGLIPDSPRLSAVTVAKWIRSR</sequence>
<dbReference type="eggNOG" id="COG0702">
    <property type="taxonomic scope" value="Bacteria"/>
</dbReference>
<evidence type="ECO:0000313" key="2">
    <source>
        <dbReference type="Proteomes" id="UP000094793"/>
    </source>
</evidence>
<gene>
    <name evidence="1" type="ORF">BLSMQ_3518</name>
</gene>
<dbReference type="KEGG" id="blin:BLSMQ_3518"/>
<dbReference type="EMBL" id="CP017150">
    <property type="protein sequence ID" value="AOP55218.1"/>
    <property type="molecule type" value="Genomic_DNA"/>
</dbReference>
<dbReference type="AlphaFoldDB" id="A0A1D7W970"/>
<protein>
    <submittedName>
        <fullName evidence="1">Putative secreted protein</fullName>
    </submittedName>
</protein>
<dbReference type="RefSeq" id="WP_069601004.1">
    <property type="nucleotide sequence ID" value="NZ_CP017150.1"/>
</dbReference>
<dbReference type="Proteomes" id="UP000094793">
    <property type="component" value="Chromosome"/>
</dbReference>
<organism evidence="1 2">
    <name type="scientific">Brevibacterium aurantiacum</name>
    <dbReference type="NCBI Taxonomy" id="273384"/>
    <lineage>
        <taxon>Bacteria</taxon>
        <taxon>Bacillati</taxon>
        <taxon>Actinomycetota</taxon>
        <taxon>Actinomycetes</taxon>
        <taxon>Micrococcales</taxon>
        <taxon>Brevibacteriaceae</taxon>
        <taxon>Brevibacterium</taxon>
    </lineage>
</organism>
<dbReference type="PATRIC" id="fig|1703.10.peg.3629"/>
<accession>A0A1D7W970</accession>
<evidence type="ECO:0000313" key="1">
    <source>
        <dbReference type="EMBL" id="AOP55218.1"/>
    </source>
</evidence>
<name>A0A1D7W970_BREAU</name>
<dbReference type="Gene3D" id="3.40.50.720">
    <property type="entry name" value="NAD(P)-binding Rossmann-like Domain"/>
    <property type="match status" value="1"/>
</dbReference>
<dbReference type="InterPro" id="IPR036291">
    <property type="entry name" value="NAD(P)-bd_dom_sf"/>
</dbReference>
<dbReference type="SUPFAM" id="SSF51735">
    <property type="entry name" value="NAD(P)-binding Rossmann-fold domains"/>
    <property type="match status" value="1"/>
</dbReference>
<reference evidence="2" key="1">
    <citation type="submission" date="2016-09" db="EMBL/GenBank/DDBJ databases">
        <title>Complete Genome Sequence of Brevibacterium linens SMQ-1335.</title>
        <authorList>
            <person name="de Melo A.G."/>
            <person name="Labrie S.J."/>
            <person name="Dumaresq J."/>
            <person name="Roberts R.J."/>
            <person name="Tremblay D.M."/>
            <person name="Moineau S."/>
        </authorList>
    </citation>
    <scope>NUCLEOTIDE SEQUENCE [LARGE SCALE GENOMIC DNA]</scope>
    <source>
        <strain evidence="2">SMQ-1335</strain>
    </source>
</reference>
<dbReference type="OrthoDB" id="9771302at2"/>
<proteinExistence type="predicted"/>